<evidence type="ECO:0000313" key="1">
    <source>
        <dbReference type="EMBL" id="ODB97021.1"/>
    </source>
</evidence>
<name>A0A1E2UQQ1_9GAMM</name>
<dbReference type="RefSeq" id="WP_069020356.1">
    <property type="nucleotide sequence ID" value="NZ_LVJY01000006.1"/>
</dbReference>
<dbReference type="InterPro" id="IPR036873">
    <property type="entry name" value="Rhodanese-like_dom_sf"/>
</dbReference>
<dbReference type="STRING" id="1818881.A3196_09735"/>
<dbReference type="AlphaFoldDB" id="A0A1E2UQQ1"/>
<evidence type="ECO:0000313" key="2">
    <source>
        <dbReference type="Proteomes" id="UP000094849"/>
    </source>
</evidence>
<proteinExistence type="predicted"/>
<gene>
    <name evidence="1" type="ORF">A3196_09735</name>
</gene>
<dbReference type="EMBL" id="LVJZ01000003">
    <property type="protein sequence ID" value="ODB97021.1"/>
    <property type="molecule type" value="Genomic_DNA"/>
</dbReference>
<protein>
    <recommendedName>
        <fullName evidence="3">Rhodanese domain-containing protein</fullName>
    </recommendedName>
</protein>
<keyword evidence="2" id="KW-1185">Reference proteome</keyword>
<accession>A0A1E2UQQ1</accession>
<reference evidence="1 2" key="1">
    <citation type="submission" date="2016-03" db="EMBL/GenBank/DDBJ databases">
        <title>Chemosynthetic sulphur-oxidizing symbionts of marine invertebrate animals are capable of nitrogen fixation.</title>
        <authorList>
            <person name="Petersen J.M."/>
            <person name="Kemper A."/>
            <person name="Gruber-Vodicka H."/>
            <person name="Cardini U."/>
            <person name="Geest Mvander."/>
            <person name="Kleiner M."/>
            <person name="Bulgheresi S."/>
            <person name="Fussmann M."/>
            <person name="Herbold C."/>
            <person name="Seah B.K.B."/>
            <person name="Antony C.Paul."/>
            <person name="Liu D."/>
            <person name="Belitz A."/>
            <person name="Weber M."/>
        </authorList>
    </citation>
    <scope>NUCLEOTIDE SEQUENCE [LARGE SCALE GENOMIC DNA]</scope>
    <source>
        <strain evidence="1">G_D</strain>
    </source>
</reference>
<dbReference type="Proteomes" id="UP000094849">
    <property type="component" value="Unassembled WGS sequence"/>
</dbReference>
<comment type="caution">
    <text evidence="1">The sequence shown here is derived from an EMBL/GenBank/DDBJ whole genome shotgun (WGS) entry which is preliminary data.</text>
</comment>
<evidence type="ECO:0008006" key="3">
    <source>
        <dbReference type="Google" id="ProtNLM"/>
    </source>
</evidence>
<dbReference type="Gene3D" id="3.40.250.10">
    <property type="entry name" value="Rhodanese-like domain"/>
    <property type="match status" value="1"/>
</dbReference>
<organism evidence="1 2">
    <name type="scientific">Candidatus Thiodiazotropha endoloripes</name>
    <dbReference type="NCBI Taxonomy" id="1818881"/>
    <lineage>
        <taxon>Bacteria</taxon>
        <taxon>Pseudomonadati</taxon>
        <taxon>Pseudomonadota</taxon>
        <taxon>Gammaproteobacteria</taxon>
        <taxon>Chromatiales</taxon>
        <taxon>Sedimenticolaceae</taxon>
        <taxon>Candidatus Thiodiazotropha</taxon>
    </lineage>
</organism>
<sequence length="145" mass="15966">MFLPTDQALAIDIRSSAEVMLYGMAEDADAHIPYHGGPIDEWNVFQQSFITHGNTSFINGVFDLIREYGLYRDSSIVLLTKSNRKGVKAASLLQVAGYKNVRFVQIVGNSDSLVDIARKKQAYACEKEGVMEEGGTSPYPSATLQ</sequence>
<dbReference type="SUPFAM" id="SSF52821">
    <property type="entry name" value="Rhodanese/Cell cycle control phosphatase"/>
    <property type="match status" value="1"/>
</dbReference>